<organism evidence="1 2">
    <name type="scientific">Peribacillus faecalis</name>
    <dbReference type="NCBI Taxonomy" id="2772559"/>
    <lineage>
        <taxon>Bacteria</taxon>
        <taxon>Bacillati</taxon>
        <taxon>Bacillota</taxon>
        <taxon>Bacilli</taxon>
        <taxon>Bacillales</taxon>
        <taxon>Bacillaceae</taxon>
        <taxon>Peribacillus</taxon>
    </lineage>
</organism>
<keyword evidence="2" id="KW-1185">Reference proteome</keyword>
<evidence type="ECO:0000313" key="1">
    <source>
        <dbReference type="EMBL" id="MBD3108397.1"/>
    </source>
</evidence>
<sequence>MMMQYDEIRKDIFNCLNKTGSYPKAIKLNSDLLVELKQAGYISLSAADPSKITFLGIKVEELHDVEDYELVN</sequence>
<dbReference type="RefSeq" id="WP_190997940.1">
    <property type="nucleotide sequence ID" value="NZ_JACXSI010000017.1"/>
</dbReference>
<proteinExistence type="predicted"/>
<dbReference type="AlphaFoldDB" id="A0A927HBA6"/>
<reference evidence="1" key="1">
    <citation type="submission" date="2020-09" db="EMBL/GenBank/DDBJ databases">
        <title>Bacillus faecalis sp. nov., a moderately halophilic bacterium isolated from cow faeces.</title>
        <authorList>
            <person name="Jiang L."/>
            <person name="Lee J."/>
        </authorList>
    </citation>
    <scope>NUCLEOTIDE SEQUENCE</scope>
    <source>
        <strain evidence="1">AGMB 02131</strain>
    </source>
</reference>
<dbReference type="Proteomes" id="UP000602076">
    <property type="component" value="Unassembled WGS sequence"/>
</dbReference>
<protein>
    <submittedName>
        <fullName evidence="1">Uncharacterized protein</fullName>
    </submittedName>
</protein>
<comment type="caution">
    <text evidence="1">The sequence shown here is derived from an EMBL/GenBank/DDBJ whole genome shotgun (WGS) entry which is preliminary data.</text>
</comment>
<accession>A0A927HBA6</accession>
<name>A0A927HBA6_9BACI</name>
<dbReference type="EMBL" id="JACXSI010000017">
    <property type="protein sequence ID" value="MBD3108397.1"/>
    <property type="molecule type" value="Genomic_DNA"/>
</dbReference>
<gene>
    <name evidence="1" type="ORF">IEO70_08465</name>
</gene>
<evidence type="ECO:0000313" key="2">
    <source>
        <dbReference type="Proteomes" id="UP000602076"/>
    </source>
</evidence>